<comment type="catalytic activity">
    <reaction evidence="4">
        <text>(S)-ureidoglycolate = urea + glyoxylate</text>
        <dbReference type="Rhea" id="RHEA:11304"/>
        <dbReference type="ChEBI" id="CHEBI:16199"/>
        <dbReference type="ChEBI" id="CHEBI:36655"/>
        <dbReference type="ChEBI" id="CHEBI:57296"/>
        <dbReference type="EC" id="4.3.2.3"/>
    </reaction>
</comment>
<dbReference type="AlphaFoldDB" id="A0A9P6WF36"/>
<dbReference type="Pfam" id="PF04115">
    <property type="entry name" value="Ureidogly_lyase"/>
    <property type="match status" value="1"/>
</dbReference>
<dbReference type="InterPro" id="IPR007247">
    <property type="entry name" value="Ureidogly_lyase"/>
</dbReference>
<evidence type="ECO:0000256" key="2">
    <source>
        <dbReference type="ARBA" id="ARBA00022631"/>
    </source>
</evidence>
<dbReference type="GO" id="GO:0004848">
    <property type="term" value="F:ureidoglycolate hydrolase activity"/>
    <property type="evidence" value="ECO:0007669"/>
    <property type="project" value="InterPro"/>
</dbReference>
<reference evidence="5 6" key="1">
    <citation type="submission" date="2020-11" db="EMBL/GenBank/DDBJ databases">
        <title>Kefir isolates.</title>
        <authorList>
            <person name="Marcisauskas S."/>
            <person name="Kim Y."/>
            <person name="Blasche S."/>
        </authorList>
    </citation>
    <scope>NUCLEOTIDE SEQUENCE [LARGE SCALE GENOMIC DNA]</scope>
    <source>
        <strain evidence="5 6">OG2</strain>
    </source>
</reference>
<evidence type="ECO:0000313" key="5">
    <source>
        <dbReference type="EMBL" id="KAG0671889.1"/>
    </source>
</evidence>
<proteinExistence type="predicted"/>
<accession>A0A9P6WF36</accession>
<dbReference type="OrthoDB" id="10266039at2759"/>
<evidence type="ECO:0000256" key="4">
    <source>
        <dbReference type="ARBA" id="ARBA00047684"/>
    </source>
</evidence>
<dbReference type="Proteomes" id="UP000750334">
    <property type="component" value="Unassembled WGS sequence"/>
</dbReference>
<keyword evidence="6" id="KW-1185">Reference proteome</keyword>
<dbReference type="EMBL" id="PUHR01000007">
    <property type="protein sequence ID" value="KAG0671889.1"/>
    <property type="molecule type" value="Genomic_DNA"/>
</dbReference>
<organism evidence="5 6">
    <name type="scientific">Maudiozyma exigua</name>
    <name type="common">Yeast</name>
    <name type="synonym">Kazachstania exigua</name>
    <dbReference type="NCBI Taxonomy" id="34358"/>
    <lineage>
        <taxon>Eukaryota</taxon>
        <taxon>Fungi</taxon>
        <taxon>Dikarya</taxon>
        <taxon>Ascomycota</taxon>
        <taxon>Saccharomycotina</taxon>
        <taxon>Saccharomycetes</taxon>
        <taxon>Saccharomycetales</taxon>
        <taxon>Saccharomycetaceae</taxon>
        <taxon>Maudiozyma</taxon>
    </lineage>
</organism>
<dbReference type="PANTHER" id="PTHR21221">
    <property type="entry name" value="UREIDOGLYCOLATE HYDROLASE"/>
    <property type="match status" value="1"/>
</dbReference>
<dbReference type="PANTHER" id="PTHR21221:SF1">
    <property type="entry name" value="UREIDOGLYCOLATE LYASE"/>
    <property type="match status" value="1"/>
</dbReference>
<dbReference type="InterPro" id="IPR047233">
    <property type="entry name" value="UAH_cupin"/>
</dbReference>
<comment type="subunit">
    <text evidence="1">Homodimer.</text>
</comment>
<name>A0A9P6WF36_MAUEX</name>
<dbReference type="Gene3D" id="2.60.120.480">
    <property type="entry name" value="Ureidoglycolate hydrolase"/>
    <property type="match status" value="1"/>
</dbReference>
<gene>
    <name evidence="5" type="primary">DAL3</name>
    <name evidence="5" type="ORF">C6P45_004764</name>
</gene>
<protein>
    <submittedName>
        <fullName evidence="5">Ureidoglycolate lyase</fullName>
    </submittedName>
</protein>
<evidence type="ECO:0000313" key="6">
    <source>
        <dbReference type="Proteomes" id="UP000750334"/>
    </source>
</evidence>
<keyword evidence="3 5" id="KW-0456">Lyase</keyword>
<dbReference type="InterPro" id="IPR024060">
    <property type="entry name" value="Ureidoglycolate_lyase_dom_sf"/>
</dbReference>
<evidence type="ECO:0000256" key="3">
    <source>
        <dbReference type="ARBA" id="ARBA00023239"/>
    </source>
</evidence>
<keyword evidence="2" id="KW-0659">Purine metabolism</keyword>
<evidence type="ECO:0000256" key="1">
    <source>
        <dbReference type="ARBA" id="ARBA00011738"/>
    </source>
</evidence>
<dbReference type="GO" id="GO:0050385">
    <property type="term" value="F:ureidoglycolate lyase activity"/>
    <property type="evidence" value="ECO:0007669"/>
    <property type="project" value="UniProtKB-EC"/>
</dbReference>
<dbReference type="SUPFAM" id="SSF51182">
    <property type="entry name" value="RmlC-like cupins"/>
    <property type="match status" value="1"/>
</dbReference>
<dbReference type="CDD" id="cd20298">
    <property type="entry name" value="cupin_UAH"/>
    <property type="match status" value="1"/>
</dbReference>
<dbReference type="GO" id="GO:0000256">
    <property type="term" value="P:allantoin catabolic process"/>
    <property type="evidence" value="ECO:0007669"/>
    <property type="project" value="InterPro"/>
</dbReference>
<comment type="caution">
    <text evidence="5">The sequence shown here is derived from an EMBL/GenBank/DDBJ whole genome shotgun (WGS) entry which is preliminary data.</text>
</comment>
<dbReference type="GO" id="GO:0006144">
    <property type="term" value="P:purine nucleobase metabolic process"/>
    <property type="evidence" value="ECO:0007669"/>
    <property type="project" value="UniProtKB-KW"/>
</dbReference>
<sequence>MQLVAEYISKESFLPYGWVISPDDEIGQLSKENKPFFRNANQGSAIKISAVSDVQNTSTELVPNLNIFRCFTKGIITSNSELVIDVPALEKHPNSSQTFIPVGVKSIDISHIVVTALPHQLKSNEPDLNTLKAFICRGNQSVTYGKGIWHAPMIAVAMDKNRSYVDFTVLIYEVNDSEHPELNCVEQYYKDPHKILVSKNGGL</sequence>
<dbReference type="InterPro" id="IPR011051">
    <property type="entry name" value="RmlC_Cupin_sf"/>
</dbReference>